<sequence>MKKHTGKLLGVLLLVMVALAGCGTKNAGTTDGGSAAAETKLDSVKSKVKFDGVYTAGDTLKIQMTLDKDGNCDYGYTGIYQLSTSEAGYRVLNLIYYGQEGEDDAQTQLAYDSYAIQQNEDGTYTRCKLTEGEEPDFAGGTQMKFESGSDTIFTDTALEASYTADGGSYIELHEDGSFVFGAHMKYAADKDNFELIGGSSSSVYTYEADENQDSLILKNSDGQTVMKLQRKEN</sequence>
<dbReference type="GeneID" id="97392514"/>
<dbReference type="Proteomes" id="UP000095492">
    <property type="component" value="Unassembled WGS sequence"/>
</dbReference>
<keyword evidence="1" id="KW-0732">Signal</keyword>
<proteinExistence type="predicted"/>
<dbReference type="EMBL" id="CYYA01000006">
    <property type="protein sequence ID" value="CUM94718.1"/>
    <property type="molecule type" value="Genomic_DNA"/>
</dbReference>
<dbReference type="PROSITE" id="PS51257">
    <property type="entry name" value="PROKAR_LIPOPROTEIN"/>
    <property type="match status" value="1"/>
</dbReference>
<protein>
    <recommendedName>
        <fullName evidence="4">DUF5640 domain-containing protein</fullName>
    </recommendedName>
</protein>
<name>A0A173T087_EUBRA</name>
<dbReference type="AlphaFoldDB" id="A0A173T087"/>
<reference evidence="2 3" key="1">
    <citation type="submission" date="2015-09" db="EMBL/GenBank/DDBJ databases">
        <authorList>
            <consortium name="Pathogen Informatics"/>
        </authorList>
    </citation>
    <scope>NUCLEOTIDE SEQUENCE [LARGE SCALE GENOMIC DNA]</scope>
    <source>
        <strain evidence="2 3">2789STDY5608891</strain>
    </source>
</reference>
<gene>
    <name evidence="2" type="ORF">ERS852448_01198</name>
</gene>
<evidence type="ECO:0000256" key="1">
    <source>
        <dbReference type="SAM" id="SignalP"/>
    </source>
</evidence>
<organism evidence="2 3">
    <name type="scientific">Eubacterium ramulus</name>
    <dbReference type="NCBI Taxonomy" id="39490"/>
    <lineage>
        <taxon>Bacteria</taxon>
        <taxon>Bacillati</taxon>
        <taxon>Bacillota</taxon>
        <taxon>Clostridia</taxon>
        <taxon>Eubacteriales</taxon>
        <taxon>Eubacteriaceae</taxon>
        <taxon>Eubacterium</taxon>
    </lineage>
</organism>
<dbReference type="STRING" id="39490.ERS852448_01198"/>
<dbReference type="RefSeq" id="WP_022036385.1">
    <property type="nucleotide sequence ID" value="NZ_CAXUGT010000013.1"/>
</dbReference>
<accession>A0A173T087</accession>
<feature type="chain" id="PRO_5039079043" description="DUF5640 domain-containing protein" evidence="1">
    <location>
        <begin position="21"/>
        <end position="233"/>
    </location>
</feature>
<dbReference type="OrthoDB" id="9935395at2"/>
<evidence type="ECO:0008006" key="4">
    <source>
        <dbReference type="Google" id="ProtNLM"/>
    </source>
</evidence>
<feature type="signal peptide" evidence="1">
    <location>
        <begin position="1"/>
        <end position="20"/>
    </location>
</feature>
<evidence type="ECO:0000313" key="3">
    <source>
        <dbReference type="Proteomes" id="UP000095492"/>
    </source>
</evidence>
<evidence type="ECO:0000313" key="2">
    <source>
        <dbReference type="EMBL" id="CUM94718.1"/>
    </source>
</evidence>